<accession>A0A163SJH0</accession>
<proteinExistence type="predicted"/>
<sequence length="170" mass="18912">MEKCVYFNDSFFSSGRTEIYNASQEKLGELDLKSAFSSSVNVENEKGEIVVEGGFPFFSSRWIITQADGTELGEVKSSFAFFSKRFRYSTNDHTYEIESPAFSKEYTILDDNKAEVATFRKINGFFQSAAFELTNHSDVLRTEELIAVVMGVNAIEKRNQSSAGGVNGGA</sequence>
<protein>
    <submittedName>
        <fullName evidence="1">Uncharacterized protein</fullName>
    </submittedName>
</protein>
<dbReference type="EMBL" id="LRFC01000001">
    <property type="protein sequence ID" value="KZE69228.1"/>
    <property type="molecule type" value="Genomic_DNA"/>
</dbReference>
<dbReference type="RefSeq" id="WP_066236636.1">
    <property type="nucleotide sequence ID" value="NZ_LRFC01000001.1"/>
</dbReference>
<evidence type="ECO:0000313" key="2">
    <source>
        <dbReference type="Proteomes" id="UP000076567"/>
    </source>
</evidence>
<evidence type="ECO:0000313" key="1">
    <source>
        <dbReference type="EMBL" id="KZE69228.1"/>
    </source>
</evidence>
<comment type="caution">
    <text evidence="1">The sequence shown here is derived from an EMBL/GenBank/DDBJ whole genome shotgun (WGS) entry which is preliminary data.</text>
</comment>
<dbReference type="OrthoDB" id="2692055at2"/>
<organism evidence="1 2">
    <name type="scientific">Fictibacillus phosphorivorans</name>
    <dbReference type="NCBI Taxonomy" id="1221500"/>
    <lineage>
        <taxon>Bacteria</taxon>
        <taxon>Bacillati</taxon>
        <taxon>Bacillota</taxon>
        <taxon>Bacilli</taxon>
        <taxon>Bacillales</taxon>
        <taxon>Fictibacillaceae</taxon>
        <taxon>Fictibacillus</taxon>
    </lineage>
</organism>
<gene>
    <name evidence="1" type="ORF">AWM68_02875</name>
</gene>
<dbReference type="Pfam" id="PF04525">
    <property type="entry name" value="LOR"/>
    <property type="match status" value="1"/>
</dbReference>
<dbReference type="InterPro" id="IPR007612">
    <property type="entry name" value="LOR"/>
</dbReference>
<reference evidence="2" key="1">
    <citation type="submission" date="2016-01" db="EMBL/GenBank/DDBJ databases">
        <title>Draft genome of Chromobacterium sp. F49.</title>
        <authorList>
            <person name="Hong K.W."/>
        </authorList>
    </citation>
    <scope>NUCLEOTIDE SEQUENCE [LARGE SCALE GENOMIC DNA]</scope>
    <source>
        <strain evidence="2">P7IIIA</strain>
    </source>
</reference>
<dbReference type="Proteomes" id="UP000076567">
    <property type="component" value="Unassembled WGS sequence"/>
</dbReference>
<keyword evidence="2" id="KW-1185">Reference proteome</keyword>
<dbReference type="AlphaFoldDB" id="A0A163SJH0"/>
<name>A0A163SJH0_9BACL</name>